<reference evidence="1" key="1">
    <citation type="submission" date="2017-10" db="EMBL/GenBank/DDBJ databases">
        <title>Draft genome sequence of the planktic cyanobacteria Tychonema bourrellyi isolated from alpine lentic freshwater.</title>
        <authorList>
            <person name="Tett A."/>
            <person name="Armanini F."/>
            <person name="Asnicar F."/>
            <person name="Boscaini A."/>
            <person name="Pasolli E."/>
            <person name="Zolfo M."/>
            <person name="Donati C."/>
            <person name="Salmaso N."/>
            <person name="Segata N."/>
        </authorList>
    </citation>
    <scope>NUCLEOTIDE SEQUENCE</scope>
    <source>
        <strain evidence="1">FEM_GT703</strain>
    </source>
</reference>
<name>A0A2G4F5W4_9CYAN</name>
<protein>
    <submittedName>
        <fullName evidence="1">Uncharacterized protein</fullName>
    </submittedName>
</protein>
<evidence type="ECO:0000313" key="2">
    <source>
        <dbReference type="Proteomes" id="UP000226442"/>
    </source>
</evidence>
<organism evidence="1 2">
    <name type="scientific">Tychonema bourrellyi FEM_GT703</name>
    <dbReference type="NCBI Taxonomy" id="2040638"/>
    <lineage>
        <taxon>Bacteria</taxon>
        <taxon>Bacillati</taxon>
        <taxon>Cyanobacteriota</taxon>
        <taxon>Cyanophyceae</taxon>
        <taxon>Oscillatoriophycideae</taxon>
        <taxon>Oscillatoriales</taxon>
        <taxon>Microcoleaceae</taxon>
        <taxon>Tychonema</taxon>
    </lineage>
</organism>
<dbReference type="Proteomes" id="UP000226442">
    <property type="component" value="Unassembled WGS sequence"/>
</dbReference>
<dbReference type="AlphaFoldDB" id="A0A2G4F5W4"/>
<keyword evidence="2" id="KW-1185">Reference proteome</keyword>
<gene>
    <name evidence="1" type="ORF">CP500_003120</name>
</gene>
<accession>A0A2G4F5W4</accession>
<dbReference type="EMBL" id="NXIB02000010">
    <property type="protein sequence ID" value="PHX56877.1"/>
    <property type="molecule type" value="Genomic_DNA"/>
</dbReference>
<evidence type="ECO:0000313" key="1">
    <source>
        <dbReference type="EMBL" id="PHX56877.1"/>
    </source>
</evidence>
<proteinExistence type="predicted"/>
<comment type="caution">
    <text evidence="1">The sequence shown here is derived from an EMBL/GenBank/DDBJ whole genome shotgun (WGS) entry which is preliminary data.</text>
</comment>
<sequence>MDELFRKVFDKCIKFSNDTRKSLLAQIDSFDTYLAGSVSRSEALPMSDLDVVYFGDEGKLDLVEVKNIDRIDDLCIPDENSADLLLLRMSPEAGFLDSVPLNNHHHKYYDKFRSIPHLVSKSLWEYEYSRRFNERSTDGGINMKYSVGGYRDILIINLLARCLLPDRDEDNPEIYQSIEILSAELQLSKVRKKQVLNAIALIMLTKSVVLMAGRTTSSKGQTLLNIGTLNETFRQYSWLSMISLNSPSYLSKYNSAKHVVSKFTLDAANLIKRICKENILESVKIALECAVGSRNISVLDVEKNSELNVFPVFACLIHNPSINSAELERLREIASDDPGHYYTNRLLAKSQNASYHLLCSLKSNARFALDRRTDMRYKSLVANRLERQYGN</sequence>